<sequence>MHIKQGPISLAMCKRWCSSDNACTVLEHYLRFFFSRMFTEI</sequence>
<name>A0A2N5IRY6_9BIFI</name>
<dbReference type="EMBL" id="NMWV01000016">
    <property type="protein sequence ID" value="PLS24723.1"/>
    <property type="molecule type" value="Genomic_DNA"/>
</dbReference>
<proteinExistence type="predicted"/>
<dbReference type="AlphaFoldDB" id="A0A2N5IRY6"/>
<organism evidence="1 2">
    <name type="scientific">Bifidobacterium imperatoris</name>
    <dbReference type="NCBI Taxonomy" id="2020965"/>
    <lineage>
        <taxon>Bacteria</taxon>
        <taxon>Bacillati</taxon>
        <taxon>Actinomycetota</taxon>
        <taxon>Actinomycetes</taxon>
        <taxon>Bifidobacteriales</taxon>
        <taxon>Bifidobacteriaceae</taxon>
        <taxon>Bifidobacterium</taxon>
    </lineage>
</organism>
<protein>
    <submittedName>
        <fullName evidence="1">Uncharacterized protein</fullName>
    </submittedName>
</protein>
<comment type="caution">
    <text evidence="1">The sequence shown here is derived from an EMBL/GenBank/DDBJ whole genome shotgun (WGS) entry which is preliminary data.</text>
</comment>
<accession>A0A2N5IRY6</accession>
<reference evidence="1 2" key="1">
    <citation type="submission" date="2017-07" db="EMBL/GenBank/DDBJ databases">
        <title>Bifidobacterium novel species.</title>
        <authorList>
            <person name="Lugli G.A."/>
            <person name="Milani C."/>
            <person name="Duranti S."/>
            <person name="Mangifesta M."/>
        </authorList>
    </citation>
    <scope>NUCLEOTIDE SEQUENCE [LARGE SCALE GENOMIC DNA]</scope>
    <source>
        <strain evidence="1 2">45</strain>
    </source>
</reference>
<gene>
    <name evidence="1" type="ORF">Tam1G_1311</name>
</gene>
<dbReference type="Proteomes" id="UP000234855">
    <property type="component" value="Unassembled WGS sequence"/>
</dbReference>
<evidence type="ECO:0000313" key="1">
    <source>
        <dbReference type="EMBL" id="PLS24723.1"/>
    </source>
</evidence>
<evidence type="ECO:0000313" key="2">
    <source>
        <dbReference type="Proteomes" id="UP000234855"/>
    </source>
</evidence>